<keyword evidence="2" id="KW-1185">Reference proteome</keyword>
<protein>
    <submittedName>
        <fullName evidence="1">Uncharacterized protein</fullName>
    </submittedName>
</protein>
<evidence type="ECO:0000313" key="1">
    <source>
        <dbReference type="EMBL" id="KAJ7730537.1"/>
    </source>
</evidence>
<dbReference type="EMBL" id="JARKIB010000158">
    <property type="protein sequence ID" value="KAJ7730537.1"/>
    <property type="molecule type" value="Genomic_DNA"/>
</dbReference>
<gene>
    <name evidence="1" type="ORF">B0H16DRAFT_1469510</name>
</gene>
<sequence>MPLASGVVYKIENAGFVAKLEGRKVYGEYHEDIHEVWSEFNRRRQRSQSAVKELGEALDKGSCHFGSSAVGRRNAASAVFGRSVFQFRRRVGHFAPLIVSRWGGILHVYVPDSAGGQGGITKNADDEEHRAMRCLMCRKMAIKYCSAIREWEVMWRVARRVGRRVA</sequence>
<comment type="caution">
    <text evidence="1">The sequence shown here is derived from an EMBL/GenBank/DDBJ whole genome shotgun (WGS) entry which is preliminary data.</text>
</comment>
<proteinExistence type="predicted"/>
<dbReference type="AlphaFoldDB" id="A0AAD7HZ02"/>
<evidence type="ECO:0000313" key="2">
    <source>
        <dbReference type="Proteomes" id="UP001215598"/>
    </source>
</evidence>
<reference evidence="1" key="1">
    <citation type="submission" date="2023-03" db="EMBL/GenBank/DDBJ databases">
        <title>Massive genome expansion in bonnet fungi (Mycena s.s.) driven by repeated elements and novel gene families across ecological guilds.</title>
        <authorList>
            <consortium name="Lawrence Berkeley National Laboratory"/>
            <person name="Harder C.B."/>
            <person name="Miyauchi S."/>
            <person name="Viragh M."/>
            <person name="Kuo A."/>
            <person name="Thoen E."/>
            <person name="Andreopoulos B."/>
            <person name="Lu D."/>
            <person name="Skrede I."/>
            <person name="Drula E."/>
            <person name="Henrissat B."/>
            <person name="Morin E."/>
            <person name="Kohler A."/>
            <person name="Barry K."/>
            <person name="LaButti K."/>
            <person name="Morin E."/>
            <person name="Salamov A."/>
            <person name="Lipzen A."/>
            <person name="Mereny Z."/>
            <person name="Hegedus B."/>
            <person name="Baldrian P."/>
            <person name="Stursova M."/>
            <person name="Weitz H."/>
            <person name="Taylor A."/>
            <person name="Grigoriev I.V."/>
            <person name="Nagy L.G."/>
            <person name="Martin F."/>
            <person name="Kauserud H."/>
        </authorList>
    </citation>
    <scope>NUCLEOTIDE SEQUENCE</scope>
    <source>
        <strain evidence="1">CBHHK182m</strain>
    </source>
</reference>
<name>A0AAD7HZ02_9AGAR</name>
<accession>A0AAD7HZ02</accession>
<organism evidence="1 2">
    <name type="scientific">Mycena metata</name>
    <dbReference type="NCBI Taxonomy" id="1033252"/>
    <lineage>
        <taxon>Eukaryota</taxon>
        <taxon>Fungi</taxon>
        <taxon>Dikarya</taxon>
        <taxon>Basidiomycota</taxon>
        <taxon>Agaricomycotina</taxon>
        <taxon>Agaricomycetes</taxon>
        <taxon>Agaricomycetidae</taxon>
        <taxon>Agaricales</taxon>
        <taxon>Marasmiineae</taxon>
        <taxon>Mycenaceae</taxon>
        <taxon>Mycena</taxon>
    </lineage>
</organism>
<dbReference type="Proteomes" id="UP001215598">
    <property type="component" value="Unassembled WGS sequence"/>
</dbReference>